<name>A0ABS1GG36_9AQUI</name>
<keyword evidence="3" id="KW-1185">Reference proteome</keyword>
<dbReference type="RefSeq" id="WP_200673290.1">
    <property type="nucleotide sequence ID" value="NZ_JAACYA010000001.1"/>
</dbReference>
<comment type="similarity">
    <text evidence="1">Belongs to the ROK (NagC/XylR) family.</text>
</comment>
<dbReference type="SUPFAM" id="SSF53067">
    <property type="entry name" value="Actin-like ATPase domain"/>
    <property type="match status" value="1"/>
</dbReference>
<evidence type="ECO:0000256" key="1">
    <source>
        <dbReference type="ARBA" id="ARBA00006479"/>
    </source>
</evidence>
<dbReference type="PANTHER" id="PTHR18964">
    <property type="entry name" value="ROK (REPRESSOR, ORF, KINASE) FAMILY"/>
    <property type="match status" value="1"/>
</dbReference>
<sequence>MSVLGIDIGGTFIKFCGKAGKSIKKGKVQTEKSVDSILYEIKRIVKNFHPKALGIGIAGLYDKKSEKLTNSPNIPFVEGLPLKEILQKEFNIPVIVENDASAAAFGEYSYGAGKNSKILVCLTLGTGLGGGLVIEGNLISGVSGSAMEIGHTTVNFDGWHCHCGRRGCLEAYVSSYGLERIYFMLTDQKLSSTEIITLANEGKTEAMKAIDEFSEYLSTGLMNILHTFNPDTVVIGGGIPQHYPAVIDLAVSRLKEKAFSLPFRDCQIKKAELGEFSGAFGAMALSERLYR</sequence>
<dbReference type="InterPro" id="IPR043129">
    <property type="entry name" value="ATPase_NBD"/>
</dbReference>
<dbReference type="Proteomes" id="UP000772812">
    <property type="component" value="Unassembled WGS sequence"/>
</dbReference>
<organism evidence="2 3">
    <name type="scientific">Persephonella atlantica</name>
    <dbReference type="NCBI Taxonomy" id="2699429"/>
    <lineage>
        <taxon>Bacteria</taxon>
        <taxon>Pseudomonadati</taxon>
        <taxon>Aquificota</taxon>
        <taxon>Aquificia</taxon>
        <taxon>Aquificales</taxon>
        <taxon>Hydrogenothermaceae</taxon>
        <taxon>Persephonella</taxon>
    </lineage>
</organism>
<dbReference type="EMBL" id="JAACYA010000001">
    <property type="protein sequence ID" value="MBK3331889.1"/>
    <property type="molecule type" value="Genomic_DNA"/>
</dbReference>
<accession>A0ABS1GG36</accession>
<dbReference type="Gene3D" id="3.30.420.40">
    <property type="match status" value="2"/>
</dbReference>
<comment type="caution">
    <text evidence="2">The sequence shown here is derived from an EMBL/GenBank/DDBJ whole genome shotgun (WGS) entry which is preliminary data.</text>
</comment>
<dbReference type="InterPro" id="IPR000600">
    <property type="entry name" value="ROK"/>
</dbReference>
<proteinExistence type="inferred from homology"/>
<dbReference type="PANTHER" id="PTHR18964:SF149">
    <property type="entry name" value="BIFUNCTIONAL UDP-N-ACETYLGLUCOSAMINE 2-EPIMERASE_N-ACETYLMANNOSAMINE KINASE"/>
    <property type="match status" value="1"/>
</dbReference>
<reference evidence="2 3" key="1">
    <citation type="journal article" date="2021" name="Syst. Appl. Microbiol.">
        <title>Persephonella atlantica sp. nov.: How to adapt to physico-chemical gradients in high temperature hydrothermal habitats.</title>
        <authorList>
            <person name="Francois D.X."/>
            <person name="Godfroy A."/>
            <person name="Mathien C."/>
            <person name="Aube J."/>
            <person name="Cathalot C."/>
            <person name="Lesongeur F."/>
            <person name="L'Haridon S."/>
            <person name="Philippon X."/>
            <person name="Roussel E.G."/>
        </authorList>
    </citation>
    <scope>NUCLEOTIDE SEQUENCE [LARGE SCALE GENOMIC DNA]</scope>
    <source>
        <strain evidence="2 3">MO1340</strain>
    </source>
</reference>
<evidence type="ECO:0000313" key="2">
    <source>
        <dbReference type="EMBL" id="MBK3331889.1"/>
    </source>
</evidence>
<protein>
    <submittedName>
        <fullName evidence="2">ROK family protein</fullName>
    </submittedName>
</protein>
<dbReference type="Pfam" id="PF00480">
    <property type="entry name" value="ROK"/>
    <property type="match status" value="1"/>
</dbReference>
<gene>
    <name evidence="2" type="ORF">GWK41_02255</name>
</gene>
<evidence type="ECO:0000313" key="3">
    <source>
        <dbReference type="Proteomes" id="UP000772812"/>
    </source>
</evidence>